<gene>
    <name evidence="3" type="ORF">SAMN05444141_105125</name>
</gene>
<keyword evidence="4" id="KW-1185">Reference proteome</keyword>
<proteinExistence type="predicted"/>
<dbReference type="EMBL" id="FPBD01000005">
    <property type="protein sequence ID" value="SFT94048.1"/>
    <property type="molecule type" value="Genomic_DNA"/>
</dbReference>
<feature type="signal peptide" evidence="1">
    <location>
        <begin position="1"/>
        <end position="26"/>
    </location>
</feature>
<dbReference type="PANTHER" id="PTHR19328:SF40">
    <property type="entry name" value="BLL0591 PROTEIN"/>
    <property type="match status" value="1"/>
</dbReference>
<dbReference type="SUPFAM" id="SSF50952">
    <property type="entry name" value="Soluble quinoprotein glucose dehydrogenase"/>
    <property type="match status" value="1"/>
</dbReference>
<dbReference type="InterPro" id="IPR011042">
    <property type="entry name" value="6-blade_b-propeller_TolB-like"/>
</dbReference>
<dbReference type="RefSeq" id="WP_054784408.1">
    <property type="nucleotide sequence ID" value="NZ_FPBD01000005.1"/>
</dbReference>
<evidence type="ECO:0000313" key="3">
    <source>
        <dbReference type="EMBL" id="SFT94048.1"/>
    </source>
</evidence>
<feature type="chain" id="PRO_5010260677" evidence="1">
    <location>
        <begin position="27"/>
        <end position="414"/>
    </location>
</feature>
<dbReference type="Gene3D" id="2.120.10.30">
    <property type="entry name" value="TolB, C-terminal domain"/>
    <property type="match status" value="1"/>
</dbReference>
<evidence type="ECO:0000313" key="4">
    <source>
        <dbReference type="Proteomes" id="UP000183371"/>
    </source>
</evidence>
<feature type="domain" description="Glucose/Sorbosone dehydrogenase" evidence="2">
    <location>
        <begin position="175"/>
        <end position="338"/>
    </location>
</feature>
<accession>A0A1I7C3T2</accession>
<evidence type="ECO:0000256" key="1">
    <source>
        <dbReference type="SAM" id="SignalP"/>
    </source>
</evidence>
<sequence length="414" mass="44755">MCTTKPVLYGVLSGCAYALLLTTSLAATKTETVDGVATEYVEQDTDDQKTLARNTGVVVMPPGFRIEPYAVVPDARHMAVAPDGKTVFVGTATDRVWVVTQDEDTKKAAEVRQFAPNQSFVIPNGVCFTKDGSLILAEQNRVLSFPDALENKEQGKPAVKVLVGQGMLIPPSEESYNHSARVCDQGPDDRIYITLGQPYNVPPKMKLKLYDSLGIGGIISITTDGMDRQVYATGIRNSVGLEFHPDSGNLWFTDNQVDGMGDDIPPEELNKATEPGKNYGFPWYGGGTVRTPHYIDEPVPSGVVDPEVELDAHAASLGMTFYQGDMFPDEYKGGVFIAQHGSWDRSVPIGARVVFVPINAKEEAGEPSIVATGWIDASGDYLGRPVDVVELGDGSLLISDDSAGGIYRMYYEGN</sequence>
<protein>
    <submittedName>
        <fullName evidence="3">Glucose/arabinose dehydrogenase, beta-propeller fold</fullName>
    </submittedName>
</protein>
<dbReference type="InterPro" id="IPR011041">
    <property type="entry name" value="Quinoprot_gluc/sorb_DH_b-prop"/>
</dbReference>
<name>A0A1I7C3T2_9HYPH</name>
<organism evidence="3 4">
    <name type="scientific">Pseudovibrio denitrificans</name>
    <dbReference type="NCBI Taxonomy" id="258256"/>
    <lineage>
        <taxon>Bacteria</taxon>
        <taxon>Pseudomonadati</taxon>
        <taxon>Pseudomonadota</taxon>
        <taxon>Alphaproteobacteria</taxon>
        <taxon>Hyphomicrobiales</taxon>
        <taxon>Stappiaceae</taxon>
        <taxon>Pseudovibrio</taxon>
    </lineage>
</organism>
<reference evidence="4" key="1">
    <citation type="submission" date="2016-10" db="EMBL/GenBank/DDBJ databases">
        <authorList>
            <person name="Varghese N."/>
            <person name="Submissions S."/>
        </authorList>
    </citation>
    <scope>NUCLEOTIDE SEQUENCE [LARGE SCALE GENOMIC DNA]</scope>
    <source>
        <strain evidence="4">DSM 17465</strain>
    </source>
</reference>
<dbReference type="Proteomes" id="UP000183371">
    <property type="component" value="Unassembled WGS sequence"/>
</dbReference>
<dbReference type="PANTHER" id="PTHR19328">
    <property type="entry name" value="HEDGEHOG-INTERACTING PROTEIN"/>
    <property type="match status" value="1"/>
</dbReference>
<dbReference type="AlphaFoldDB" id="A0A1I7C3T2"/>
<evidence type="ECO:0000259" key="2">
    <source>
        <dbReference type="Pfam" id="PF07995"/>
    </source>
</evidence>
<dbReference type="InterPro" id="IPR012938">
    <property type="entry name" value="Glc/Sorbosone_DH"/>
</dbReference>
<keyword evidence="1" id="KW-0732">Signal</keyword>
<dbReference type="Pfam" id="PF07995">
    <property type="entry name" value="GSDH"/>
    <property type="match status" value="1"/>
</dbReference>